<dbReference type="AlphaFoldDB" id="A0A927MGR4"/>
<keyword evidence="2" id="KW-1185">Reference proteome</keyword>
<comment type="caution">
    <text evidence="1">The sequence shown here is derived from an EMBL/GenBank/DDBJ whole genome shotgun (WGS) entry which is preliminary data.</text>
</comment>
<dbReference type="Proteomes" id="UP000649753">
    <property type="component" value="Unassembled WGS sequence"/>
</dbReference>
<evidence type="ECO:0000313" key="1">
    <source>
        <dbReference type="EMBL" id="MBE1490855.1"/>
    </source>
</evidence>
<dbReference type="EMBL" id="JADBEB010000001">
    <property type="protein sequence ID" value="MBE1490855.1"/>
    <property type="molecule type" value="Genomic_DNA"/>
</dbReference>
<proteinExistence type="predicted"/>
<reference evidence="1" key="1">
    <citation type="submission" date="2020-10" db="EMBL/GenBank/DDBJ databases">
        <title>Sequencing the genomes of 1000 actinobacteria strains.</title>
        <authorList>
            <person name="Klenk H.-P."/>
        </authorList>
    </citation>
    <scope>NUCLEOTIDE SEQUENCE</scope>
    <source>
        <strain evidence="1">DSM 46832</strain>
    </source>
</reference>
<sequence>MPKQRVRRIVVDGGIYRWRVRPVDPNWLIVRVWRDGERVPLADLRVPFDDPWVNYPQMLIAARHAPERFDELFAREPVGPGHVADLIRACAGQGWRRGAFEVVEGEIRPLPTPAVRPMLDADG</sequence>
<protein>
    <submittedName>
        <fullName evidence="1">Uncharacterized protein</fullName>
    </submittedName>
</protein>
<gene>
    <name evidence="1" type="ORF">H4W31_006493</name>
</gene>
<name>A0A927MGR4_9ACTN</name>
<dbReference type="RefSeq" id="WP_192770060.1">
    <property type="nucleotide sequence ID" value="NZ_JADBEB010000001.1"/>
</dbReference>
<accession>A0A927MGR4</accession>
<evidence type="ECO:0000313" key="2">
    <source>
        <dbReference type="Proteomes" id="UP000649753"/>
    </source>
</evidence>
<organism evidence="1 2">
    <name type="scientific">Plantactinospora soyae</name>
    <dbReference type="NCBI Taxonomy" id="1544732"/>
    <lineage>
        <taxon>Bacteria</taxon>
        <taxon>Bacillati</taxon>
        <taxon>Actinomycetota</taxon>
        <taxon>Actinomycetes</taxon>
        <taxon>Micromonosporales</taxon>
        <taxon>Micromonosporaceae</taxon>
        <taxon>Plantactinospora</taxon>
    </lineage>
</organism>